<dbReference type="AlphaFoldDB" id="A0A848LZ97"/>
<name>A0A848LZ97_9BACT</name>
<organism evidence="2 3">
    <name type="scientific">Pyxidicoccus fallax</name>
    <dbReference type="NCBI Taxonomy" id="394095"/>
    <lineage>
        <taxon>Bacteria</taxon>
        <taxon>Pseudomonadati</taxon>
        <taxon>Myxococcota</taxon>
        <taxon>Myxococcia</taxon>
        <taxon>Myxococcales</taxon>
        <taxon>Cystobacterineae</taxon>
        <taxon>Myxococcaceae</taxon>
        <taxon>Pyxidicoccus</taxon>
    </lineage>
</organism>
<evidence type="ECO:0000313" key="2">
    <source>
        <dbReference type="EMBL" id="NMO22951.1"/>
    </source>
</evidence>
<proteinExistence type="predicted"/>
<dbReference type="EMBL" id="JABBJJ010000500">
    <property type="protein sequence ID" value="NMO22951.1"/>
    <property type="molecule type" value="Genomic_DNA"/>
</dbReference>
<sequence length="269" mass="29153">RTAEAPLAHVSLRVDVVDGDAGAANAATRLSSSPTFQTATLSRPLRFGAWPELLEQALKTRPGASYQPGPNVDSFEVWLNPARGYQYSPEAPSPDVVRVDLADVKPLATLGDLELVTVPAEVNARGEVDRWLVSRRGRSLVDTRNIGDDALRVTPRASGLHVLQVYSGIASRMGTGTCGECPRVSFQHFTLDARGRFSTPERLEGAGGLTDAPVEWTATPDLKRIEAFDMRGVPPVKQLAVRHVLDPKTGRYRTEKPRRPAGAGVRNSQ</sequence>
<reference evidence="2 3" key="1">
    <citation type="submission" date="2020-04" db="EMBL/GenBank/DDBJ databases">
        <title>Draft genome of Pyxidicoccus fallax type strain.</title>
        <authorList>
            <person name="Whitworth D.E."/>
        </authorList>
    </citation>
    <scope>NUCLEOTIDE SEQUENCE [LARGE SCALE GENOMIC DNA]</scope>
    <source>
        <strain evidence="2 3">DSM 14698</strain>
    </source>
</reference>
<feature type="compositionally biased region" description="Basic and acidic residues" evidence="1">
    <location>
        <begin position="247"/>
        <end position="258"/>
    </location>
</feature>
<feature type="non-terminal residue" evidence="2">
    <location>
        <position position="1"/>
    </location>
</feature>
<dbReference type="Proteomes" id="UP000518300">
    <property type="component" value="Unassembled WGS sequence"/>
</dbReference>
<protein>
    <submittedName>
        <fullName evidence="2">Uncharacterized protein</fullName>
    </submittedName>
</protein>
<gene>
    <name evidence="2" type="ORF">HG543_50055</name>
</gene>
<accession>A0A848LZ97</accession>
<dbReference type="RefSeq" id="WP_211194724.1">
    <property type="nucleotide sequence ID" value="NZ_JABBJJ010000500.1"/>
</dbReference>
<evidence type="ECO:0000256" key="1">
    <source>
        <dbReference type="SAM" id="MobiDB-lite"/>
    </source>
</evidence>
<evidence type="ECO:0000313" key="3">
    <source>
        <dbReference type="Proteomes" id="UP000518300"/>
    </source>
</evidence>
<feature type="region of interest" description="Disordered" evidence="1">
    <location>
        <begin position="247"/>
        <end position="269"/>
    </location>
</feature>
<comment type="caution">
    <text evidence="2">The sequence shown here is derived from an EMBL/GenBank/DDBJ whole genome shotgun (WGS) entry which is preliminary data.</text>
</comment>
<keyword evidence="3" id="KW-1185">Reference proteome</keyword>